<dbReference type="InterPro" id="IPR041110">
    <property type="entry name" value="PBECR2"/>
</dbReference>
<gene>
    <name evidence="2" type="ORF">PS710_01370</name>
</gene>
<dbReference type="Pfam" id="PF18810">
    <property type="entry name" value="PBECR2"/>
    <property type="match status" value="1"/>
</dbReference>
<evidence type="ECO:0000259" key="1">
    <source>
        <dbReference type="Pfam" id="PF18810"/>
    </source>
</evidence>
<name>A0A5E7AZP9_PSEFL</name>
<dbReference type="EMBL" id="CABVHW010000003">
    <property type="protein sequence ID" value="VVN84389.1"/>
    <property type="molecule type" value="Genomic_DNA"/>
</dbReference>
<evidence type="ECO:0000313" key="3">
    <source>
        <dbReference type="Proteomes" id="UP000381093"/>
    </source>
</evidence>
<dbReference type="AlphaFoldDB" id="A0A5E7AZP9"/>
<reference evidence="2 3" key="1">
    <citation type="submission" date="2019-09" db="EMBL/GenBank/DDBJ databases">
        <authorList>
            <person name="Chandra G."/>
            <person name="Truman W A."/>
        </authorList>
    </citation>
    <scope>NUCLEOTIDE SEQUENCE [LARGE SCALE GENOMIC DNA]</scope>
    <source>
        <strain evidence="2">PS710</strain>
    </source>
</reference>
<proteinExistence type="predicted"/>
<protein>
    <recommendedName>
        <fullName evidence="1">Phage-Barnase-EndoU-ColicinE5/D-RelE like nuclease 2 domain-containing protein</fullName>
    </recommendedName>
</protein>
<sequence length="153" mass="17358">MPDLRSLERELRSAAIEEINAATGHEAAIEMVAHHLGFIDPAVISIDVVTPLGLVTIHRGSIYHIVEKRSDARERYVKIALDTLSGPLEVWKVAYDDDSYRLAYIGAYETKRQMLVVVSIKDGLMLWNFMQTDAKSLNKHRHGVLLHSRYEAF</sequence>
<organism evidence="2 3">
    <name type="scientific">Pseudomonas fluorescens</name>
    <dbReference type="NCBI Taxonomy" id="294"/>
    <lineage>
        <taxon>Bacteria</taxon>
        <taxon>Pseudomonadati</taxon>
        <taxon>Pseudomonadota</taxon>
        <taxon>Gammaproteobacteria</taxon>
        <taxon>Pseudomonadales</taxon>
        <taxon>Pseudomonadaceae</taxon>
        <taxon>Pseudomonas</taxon>
    </lineage>
</organism>
<feature type="domain" description="Phage-Barnase-EndoU-ColicinE5/D-RelE like nuclease 2" evidence="1">
    <location>
        <begin position="53"/>
        <end position="147"/>
    </location>
</feature>
<dbReference type="Proteomes" id="UP000381093">
    <property type="component" value="Unassembled WGS sequence"/>
</dbReference>
<evidence type="ECO:0000313" key="2">
    <source>
        <dbReference type="EMBL" id="VVN84389.1"/>
    </source>
</evidence>
<accession>A0A5E7AZP9</accession>